<dbReference type="FunFam" id="3.30.300.10:FF:000002">
    <property type="entry name" value="GMP synthase [glutamine-hydrolyzing]"/>
    <property type="match status" value="1"/>
</dbReference>
<dbReference type="Gene3D" id="3.40.50.880">
    <property type="match status" value="1"/>
</dbReference>
<dbReference type="FunFam" id="3.40.50.880:FF:000001">
    <property type="entry name" value="GMP synthase [glutamine-hydrolyzing]"/>
    <property type="match status" value="1"/>
</dbReference>
<protein>
    <recommendedName>
        <fullName evidence="4 11">GMP synthase [glutamine-hydrolyzing]</fullName>
        <ecNumber evidence="3 11">6.3.5.2</ecNumber>
    </recommendedName>
    <alternativeName>
        <fullName evidence="11">GMP synthetase</fullName>
    </alternativeName>
    <alternativeName>
        <fullName evidence="11">Glutamine amidotransferase</fullName>
    </alternativeName>
</protein>
<dbReference type="NCBIfam" id="NF000848">
    <property type="entry name" value="PRK00074.1"/>
    <property type="match status" value="1"/>
</dbReference>
<accession>A0A7D9H411</accession>
<feature type="binding site" evidence="12">
    <location>
        <begin position="271"/>
        <end position="277"/>
    </location>
    <ligand>
        <name>ATP</name>
        <dbReference type="ChEBI" id="CHEBI:30616"/>
    </ligand>
</feature>
<dbReference type="GO" id="GO:0005524">
    <property type="term" value="F:ATP binding"/>
    <property type="evidence" value="ECO:0007669"/>
    <property type="project" value="UniProtKB-UniRule"/>
</dbReference>
<dbReference type="InterPro" id="IPR029062">
    <property type="entry name" value="Class_I_gatase-like"/>
</dbReference>
<evidence type="ECO:0000256" key="1">
    <source>
        <dbReference type="ARBA" id="ARBA00002332"/>
    </source>
</evidence>
<evidence type="ECO:0000256" key="6">
    <source>
        <dbReference type="ARBA" id="ARBA00022741"/>
    </source>
</evidence>
<dbReference type="NCBIfam" id="TIGR00884">
    <property type="entry name" value="guaA_Cterm"/>
    <property type="match status" value="1"/>
</dbReference>
<dbReference type="SUPFAM" id="SSF52402">
    <property type="entry name" value="Adenine nucleotide alpha hydrolases-like"/>
    <property type="match status" value="1"/>
</dbReference>
<dbReference type="AlphaFoldDB" id="A0A7D9H411"/>
<dbReference type="PANTHER" id="PTHR11922:SF2">
    <property type="entry name" value="GMP SYNTHASE [GLUTAMINE-HYDROLYZING]"/>
    <property type="match status" value="1"/>
</dbReference>
<keyword evidence="5 11" id="KW-0436">Ligase</keyword>
<keyword evidence="8 11" id="KW-0658">Purine biosynthesis</keyword>
<feature type="active site" evidence="11">
    <location>
        <position position="219"/>
    </location>
</feature>
<dbReference type="GO" id="GO:0003921">
    <property type="term" value="F:GMP synthase activity"/>
    <property type="evidence" value="ECO:0007669"/>
    <property type="project" value="InterPro"/>
</dbReference>
<keyword evidence="10 11" id="KW-0315">Glutamine amidotransferase</keyword>
<dbReference type="InterPro" id="IPR025777">
    <property type="entry name" value="GMPS_ATP_PPase_dom"/>
</dbReference>
<dbReference type="SUPFAM" id="SSF54810">
    <property type="entry name" value="GMP synthetase C-terminal dimerisation domain"/>
    <property type="match status" value="1"/>
</dbReference>
<dbReference type="GO" id="GO:0005829">
    <property type="term" value="C:cytosol"/>
    <property type="evidence" value="ECO:0007669"/>
    <property type="project" value="TreeGrafter"/>
</dbReference>
<evidence type="ECO:0000256" key="12">
    <source>
        <dbReference type="PROSITE-ProRule" id="PRU00886"/>
    </source>
</evidence>
<dbReference type="CDD" id="cd01997">
    <property type="entry name" value="GMP_synthase_C"/>
    <property type="match status" value="1"/>
</dbReference>
<evidence type="ECO:0000256" key="10">
    <source>
        <dbReference type="ARBA" id="ARBA00022962"/>
    </source>
</evidence>
<dbReference type="PRINTS" id="PR00096">
    <property type="entry name" value="GATASE"/>
</dbReference>
<dbReference type="PANTHER" id="PTHR11922">
    <property type="entry name" value="GMP SYNTHASE-RELATED"/>
    <property type="match status" value="1"/>
</dbReference>
<keyword evidence="14" id="KW-0032">Aminotransferase</keyword>
<keyword evidence="6 11" id="KW-0547">Nucleotide-binding</keyword>
<comment type="subunit">
    <text evidence="11">Homodimer.</text>
</comment>
<dbReference type="InterPro" id="IPR022955">
    <property type="entry name" value="GMP_synthase"/>
</dbReference>
<name>A0A7D9H411_9GAMM</name>
<gene>
    <name evidence="11 14" type="primary">guaA</name>
    <name evidence="14" type="ORF">JTBM06_V1_170003</name>
</gene>
<evidence type="ECO:0000313" key="14">
    <source>
        <dbReference type="EMBL" id="VUX55916.1"/>
    </source>
</evidence>
<dbReference type="Pfam" id="PF02540">
    <property type="entry name" value="NAD_synthase"/>
    <property type="match status" value="1"/>
</dbReference>
<dbReference type="Gene3D" id="3.30.300.10">
    <property type="match status" value="1"/>
</dbReference>
<reference evidence="14" key="1">
    <citation type="submission" date="2019-07" db="EMBL/GenBank/DDBJ databases">
        <authorList>
            <person name="Weber M."/>
            <person name="Kostadinov I."/>
            <person name="Kostadinov D I."/>
        </authorList>
    </citation>
    <scope>NUCLEOTIDE SEQUENCE</scope>
    <source>
        <strain evidence="14">Gfbio:sag-sample-m06:053724c1-46a9-4a36-b237-ea2bf867836b</strain>
    </source>
</reference>
<feature type="domain" description="GMPS ATP-PPase" evidence="13">
    <location>
        <begin position="244"/>
        <end position="436"/>
    </location>
</feature>
<evidence type="ECO:0000256" key="2">
    <source>
        <dbReference type="ARBA" id="ARBA00005153"/>
    </source>
</evidence>
<dbReference type="InterPro" id="IPR014729">
    <property type="entry name" value="Rossmann-like_a/b/a_fold"/>
</dbReference>
<dbReference type="PROSITE" id="PS51273">
    <property type="entry name" value="GATASE_TYPE_1"/>
    <property type="match status" value="1"/>
</dbReference>
<comment type="function">
    <text evidence="1 11">Catalyzes the synthesis of GMP from XMP.</text>
</comment>
<dbReference type="Gene3D" id="3.40.50.620">
    <property type="entry name" value="HUPs"/>
    <property type="match status" value="1"/>
</dbReference>
<dbReference type="UniPathway" id="UPA00189">
    <property type="reaction ID" value="UER00296"/>
</dbReference>
<evidence type="ECO:0000256" key="4">
    <source>
        <dbReference type="ARBA" id="ARBA00021562"/>
    </source>
</evidence>
<dbReference type="CDD" id="cd01742">
    <property type="entry name" value="GATase1_GMP_Synthase"/>
    <property type="match status" value="1"/>
</dbReference>
<dbReference type="EC" id="6.3.5.2" evidence="3 11"/>
<evidence type="ECO:0000256" key="9">
    <source>
        <dbReference type="ARBA" id="ARBA00022840"/>
    </source>
</evidence>
<evidence type="ECO:0000259" key="13">
    <source>
        <dbReference type="PROSITE" id="PS51553"/>
    </source>
</evidence>
<keyword evidence="14" id="KW-0808">Transferase</keyword>
<keyword evidence="9 11" id="KW-0067">ATP-binding</keyword>
<dbReference type="GO" id="GO:0008483">
    <property type="term" value="F:transaminase activity"/>
    <property type="evidence" value="ECO:0007669"/>
    <property type="project" value="UniProtKB-KW"/>
</dbReference>
<dbReference type="InterPro" id="IPR017926">
    <property type="entry name" value="GATASE"/>
</dbReference>
<dbReference type="PRINTS" id="PR00097">
    <property type="entry name" value="ANTSNTHASEII"/>
</dbReference>
<dbReference type="InterPro" id="IPR001674">
    <property type="entry name" value="GMP_synth_C"/>
</dbReference>
<comment type="catalytic activity">
    <reaction evidence="11">
        <text>XMP + L-glutamine + ATP + H2O = GMP + L-glutamate + AMP + diphosphate + 2 H(+)</text>
        <dbReference type="Rhea" id="RHEA:11680"/>
        <dbReference type="ChEBI" id="CHEBI:15377"/>
        <dbReference type="ChEBI" id="CHEBI:15378"/>
        <dbReference type="ChEBI" id="CHEBI:29985"/>
        <dbReference type="ChEBI" id="CHEBI:30616"/>
        <dbReference type="ChEBI" id="CHEBI:33019"/>
        <dbReference type="ChEBI" id="CHEBI:57464"/>
        <dbReference type="ChEBI" id="CHEBI:58115"/>
        <dbReference type="ChEBI" id="CHEBI:58359"/>
        <dbReference type="ChEBI" id="CHEBI:456215"/>
        <dbReference type="EC" id="6.3.5.2"/>
    </reaction>
</comment>
<evidence type="ECO:0000256" key="11">
    <source>
        <dbReference type="HAMAP-Rule" id="MF_00344"/>
    </source>
</evidence>
<dbReference type="SUPFAM" id="SSF52317">
    <property type="entry name" value="Class I glutamine amidotransferase-like"/>
    <property type="match status" value="1"/>
</dbReference>
<comment type="pathway">
    <text evidence="2 11">Purine metabolism; GMP biosynthesis; GMP from XMP (L-Gln route): step 1/1.</text>
</comment>
<keyword evidence="7 11" id="KW-0332">GMP biosynthesis</keyword>
<dbReference type="Pfam" id="PF00117">
    <property type="entry name" value="GATase"/>
    <property type="match status" value="1"/>
</dbReference>
<evidence type="ECO:0000256" key="5">
    <source>
        <dbReference type="ARBA" id="ARBA00022598"/>
    </source>
</evidence>
<dbReference type="Pfam" id="PF00958">
    <property type="entry name" value="GMP_synt_C"/>
    <property type="match status" value="1"/>
</dbReference>
<dbReference type="PROSITE" id="PS51553">
    <property type="entry name" value="GMPS_ATP_PPASE"/>
    <property type="match status" value="1"/>
</dbReference>
<sequence length="561" mass="61329">MLDTVYAYPPCQACNSPTARPREVIRGTHLSQALDLPATEQPDIHAHRVLILDFGGQYTQLIARRVRECGVYSEIHPWDMDEGAIRAYAPAGVILSGGPESVNVGDPPRVAQAVFELDAPVLGICYGMQAMAAQLGGKVEASTHREFGYAEIMPLNSELLAGLNDGEGGEPMLKVWMSHGDRVESVPDGFVISGKSANSPLAAMEDSSRKYYGVQFHPEVTHTPQGQAIIQRFVRDICGCPGDWTAGNIVADAIAAVRATVGEGKVLLGVSGGVDSTVVAALLHEAIGDQLTCVFVDHGLLRHHEGDQVMETFASHLGVNVIRVNVAERFFDALKGVADPEKKRKVIGANFIEVFDEQAQKLAGIEWLAQGTIYPDVIESAGANTGKAHVIKSHHNVGGLPENMRMKLVEPLRELFKDEVRKIGLELGLPQAMVYRHPFPGPGLGVRVLGEVKSEYVALLQLADHIFIEELRKNDLYDKTSQAFAVFLPVRSVGVMGDGRRYDYVIALRAVETIDFMTARWARLPYDFLEHVSLRIINEIDGISRVTYDISGKPPATIEWE</sequence>
<dbReference type="FunFam" id="3.40.50.620:FF:000001">
    <property type="entry name" value="GMP synthase [glutamine-hydrolyzing]"/>
    <property type="match status" value="1"/>
</dbReference>
<feature type="active site" description="Nucleophile" evidence="11">
    <location>
        <position position="125"/>
    </location>
</feature>
<evidence type="ECO:0000256" key="7">
    <source>
        <dbReference type="ARBA" id="ARBA00022749"/>
    </source>
</evidence>
<organism evidence="14">
    <name type="scientific">uncultured Woeseiaceae bacterium</name>
    <dbReference type="NCBI Taxonomy" id="1983305"/>
    <lineage>
        <taxon>Bacteria</taxon>
        <taxon>Pseudomonadati</taxon>
        <taxon>Pseudomonadota</taxon>
        <taxon>Gammaproteobacteria</taxon>
        <taxon>Woeseiales</taxon>
        <taxon>Woeseiaceae</taxon>
        <taxon>environmental samples</taxon>
    </lineage>
</organism>
<proteinExistence type="inferred from homology"/>
<dbReference type="InterPro" id="IPR004739">
    <property type="entry name" value="GMP_synth_GATase"/>
</dbReference>
<dbReference type="HAMAP" id="MF_00344">
    <property type="entry name" value="GMP_synthase"/>
    <property type="match status" value="1"/>
</dbReference>
<evidence type="ECO:0000256" key="3">
    <source>
        <dbReference type="ARBA" id="ARBA00012746"/>
    </source>
</evidence>
<dbReference type="NCBIfam" id="TIGR00888">
    <property type="entry name" value="guaA_Nterm"/>
    <property type="match status" value="1"/>
</dbReference>
<evidence type="ECO:0000256" key="8">
    <source>
        <dbReference type="ARBA" id="ARBA00022755"/>
    </source>
</evidence>
<feature type="active site" evidence="11">
    <location>
        <position position="217"/>
    </location>
</feature>
<dbReference type="InterPro" id="IPR022310">
    <property type="entry name" value="NAD/GMP_synthase"/>
</dbReference>
<dbReference type="EMBL" id="LR633967">
    <property type="protein sequence ID" value="VUX55916.1"/>
    <property type="molecule type" value="Genomic_DNA"/>
</dbReference>